<dbReference type="RefSeq" id="WP_144072982.1">
    <property type="nucleotide sequence ID" value="NZ_CP076128.1"/>
</dbReference>
<keyword evidence="1" id="KW-0732">Signal</keyword>
<organism evidence="2 3">
    <name type="scientific">Flammeovirga kamogawensis</name>
    <dbReference type="NCBI Taxonomy" id="373891"/>
    <lineage>
        <taxon>Bacteria</taxon>
        <taxon>Pseudomonadati</taxon>
        <taxon>Bacteroidota</taxon>
        <taxon>Cytophagia</taxon>
        <taxon>Cytophagales</taxon>
        <taxon>Flammeovirgaceae</taxon>
        <taxon>Flammeovirga</taxon>
    </lineage>
</organism>
<dbReference type="Proteomes" id="UP000682802">
    <property type="component" value="Chromosome 1"/>
</dbReference>
<reference evidence="2 3" key="1">
    <citation type="submission" date="2021-05" db="EMBL/GenBank/DDBJ databases">
        <title>Comparative genomic studies on the polysaccharide-degrading batcterial strains of the Flammeovirga genus.</title>
        <authorList>
            <person name="Zewei F."/>
            <person name="Zheng Z."/>
            <person name="Yu L."/>
            <person name="Ruyue G."/>
            <person name="Yanhong M."/>
            <person name="Yuanyuan C."/>
            <person name="Jingyan G."/>
            <person name="Wenjun H."/>
        </authorList>
    </citation>
    <scope>NUCLEOTIDE SEQUENCE [LARGE SCALE GENOMIC DNA]</scope>
    <source>
        <strain evidence="2 3">YS10</strain>
    </source>
</reference>
<gene>
    <name evidence="2" type="ORF">KM029_09070</name>
</gene>
<dbReference type="EMBL" id="CP076128">
    <property type="protein sequence ID" value="QWG09078.1"/>
    <property type="molecule type" value="Genomic_DNA"/>
</dbReference>
<evidence type="ECO:0000313" key="3">
    <source>
        <dbReference type="Proteomes" id="UP000682802"/>
    </source>
</evidence>
<evidence type="ECO:0008006" key="4">
    <source>
        <dbReference type="Google" id="ProtNLM"/>
    </source>
</evidence>
<evidence type="ECO:0000256" key="1">
    <source>
        <dbReference type="SAM" id="SignalP"/>
    </source>
</evidence>
<accession>A0ABX8H090</accession>
<evidence type="ECO:0000313" key="2">
    <source>
        <dbReference type="EMBL" id="QWG09078.1"/>
    </source>
</evidence>
<sequence length="275" mass="31687">MKTLRNYSILLLSIVVVFFSSCSKDEENDFFGPNVRIKNAPKEFKVTPLSVLEFDVEASTISDFGLSSINFEPNSNEIPNPSRVGYKNSIFGSFGTYRFKGYAPLKKGSYDYKFVAYTIDHQKTTVKQKVTVTKEPLIIKIENEKKLPTELKEKGTYTVKGTIESVRSFEYIRLSTSAFEQPTDLVKYDQRSRRTSKNTSIYQHTSYKVLTHDLGMSNGYHKYAFEVEFTVTKGRAGKDLTEFTVDLNVKDDAYHDKRYKENSLKKEWSHTLKIK</sequence>
<proteinExistence type="predicted"/>
<feature type="chain" id="PRO_5046445030" description="DUF4625 domain-containing protein" evidence="1">
    <location>
        <begin position="24"/>
        <end position="275"/>
    </location>
</feature>
<keyword evidence="3" id="KW-1185">Reference proteome</keyword>
<name>A0ABX8H090_9BACT</name>
<dbReference type="PROSITE" id="PS51257">
    <property type="entry name" value="PROKAR_LIPOPROTEIN"/>
    <property type="match status" value="1"/>
</dbReference>
<feature type="signal peptide" evidence="1">
    <location>
        <begin position="1"/>
        <end position="23"/>
    </location>
</feature>
<protein>
    <recommendedName>
        <fullName evidence="4">DUF4625 domain-containing protein</fullName>
    </recommendedName>
</protein>